<accession>A0A1F6A1F1</accession>
<sequence length="395" mass="44520">MSAETETISAATSKQDDNFSRIYRLYDDFDRTLKTKTDQKRLSRAYHPVLERARILKEWQERGQNSPLLPGLAQELRANIETTLAEHFKVKGGTRYMNLDEDQLWSPFFPVEPFIEVVRRGAALRKALGSPDQDRETAEITGWKKITQKLLDGPIGTRVVSLSPPSQNGGPYTEQYVDEFISSGNGKETRVLTRRTAVNLTISDYEALALSVNPNYFDGYDPETPIDAWFLSHPFTSSVKIPVNRIIGYPPEKFEKILTAVDQLINRHQQSLLREVIDWNEVVSTLNTLFYFANKFRDQLETLEVIPIPQFDRLSLSTMTFIASQPIHLVTGGCGISGGFESARSLLLQNSVAQFGLGGRSSEYHHIGTCAKCHQGPKRVGDCSICEDCVITYFS</sequence>
<name>A0A1F6A1F1_9BACT</name>
<proteinExistence type="predicted"/>
<dbReference type="Proteomes" id="UP000177871">
    <property type="component" value="Unassembled WGS sequence"/>
</dbReference>
<dbReference type="AlphaFoldDB" id="A0A1F6A1F1"/>
<dbReference type="EMBL" id="MFJK01000014">
    <property type="protein sequence ID" value="OGG18488.1"/>
    <property type="molecule type" value="Genomic_DNA"/>
</dbReference>
<reference evidence="1 2" key="1">
    <citation type="journal article" date="2016" name="Nat. Commun.">
        <title>Thousands of microbial genomes shed light on interconnected biogeochemical processes in an aquifer system.</title>
        <authorList>
            <person name="Anantharaman K."/>
            <person name="Brown C.T."/>
            <person name="Hug L.A."/>
            <person name="Sharon I."/>
            <person name="Castelle C.J."/>
            <person name="Probst A.J."/>
            <person name="Thomas B.C."/>
            <person name="Singh A."/>
            <person name="Wilkins M.J."/>
            <person name="Karaoz U."/>
            <person name="Brodie E.L."/>
            <person name="Williams K.H."/>
            <person name="Hubbard S.S."/>
            <person name="Banfield J.F."/>
        </authorList>
    </citation>
    <scope>NUCLEOTIDE SEQUENCE [LARGE SCALE GENOMIC DNA]</scope>
</reference>
<gene>
    <name evidence="1" type="ORF">A2721_01730</name>
</gene>
<comment type="caution">
    <text evidence="1">The sequence shown here is derived from an EMBL/GenBank/DDBJ whole genome shotgun (WGS) entry which is preliminary data.</text>
</comment>
<evidence type="ECO:0000313" key="2">
    <source>
        <dbReference type="Proteomes" id="UP000177871"/>
    </source>
</evidence>
<protein>
    <submittedName>
        <fullName evidence="1">Uncharacterized protein</fullName>
    </submittedName>
</protein>
<organism evidence="1 2">
    <name type="scientific">Candidatus Gottesmanbacteria bacterium RIFCSPHIGHO2_01_FULL_47_48</name>
    <dbReference type="NCBI Taxonomy" id="1798381"/>
    <lineage>
        <taxon>Bacteria</taxon>
        <taxon>Candidatus Gottesmaniibacteriota</taxon>
    </lineage>
</organism>
<dbReference type="STRING" id="1798381.A2721_01730"/>
<evidence type="ECO:0000313" key="1">
    <source>
        <dbReference type="EMBL" id="OGG18488.1"/>
    </source>
</evidence>